<dbReference type="NCBIfam" id="NF002475">
    <property type="entry name" value="PRK01723.1"/>
    <property type="match status" value="1"/>
</dbReference>
<comment type="subcellular location">
    <subcellularLocation>
        <location evidence="9">Cell inner membrane</location>
        <topology evidence="9">Peripheral membrane protein</topology>
        <orientation evidence="9">Cytoplasmic side</orientation>
    </subcellularLocation>
    <subcellularLocation>
        <location evidence="1">Cell membrane</location>
        <topology evidence="1">Peripheral membrane protein</topology>
        <orientation evidence="1">Cytoplasmic side</orientation>
    </subcellularLocation>
</comment>
<comment type="function">
    <text evidence="9">Catalyzes the ATP-dependent phosphorylation of the 3-deoxy-D-manno-octulosonic acid (Kdo) residue in Kdo-lipid IV(A) at the 4-OH position.</text>
</comment>
<gene>
    <name evidence="9" type="primary">kdkA</name>
    <name evidence="10" type="ORF">KO508_08565</name>
</gene>
<comment type="caution">
    <text evidence="10">The sequence shown here is derived from an EMBL/GenBank/DDBJ whole genome shotgun (WGS) entry which is preliminary data.</text>
</comment>
<reference evidence="10 11" key="1">
    <citation type="submission" date="2021-05" db="EMBL/GenBank/DDBJ databases">
        <title>Draft genomes of bacteria isolated from model marine particles.</title>
        <authorList>
            <person name="Datta M.S."/>
            <person name="Schwartzman J.A."/>
            <person name="Enke T.N."/>
            <person name="Saavedra J."/>
            <person name="Cermak N."/>
            <person name="Cordero O.X."/>
        </authorList>
    </citation>
    <scope>NUCLEOTIDE SEQUENCE [LARGE SCALE GENOMIC DNA]</scope>
    <source>
        <strain evidence="10 11">D2M19</strain>
    </source>
</reference>
<dbReference type="EC" id="2.7.1.166" evidence="9"/>
<evidence type="ECO:0000256" key="2">
    <source>
        <dbReference type="ARBA" id="ARBA00022475"/>
    </source>
</evidence>
<keyword evidence="7 9" id="KW-0067">ATP-binding</keyword>
<keyword evidence="2 9" id="KW-1003">Cell membrane</keyword>
<comment type="pathway">
    <text evidence="9">Bacterial outer membrane biogenesis; LPS core biosynthesis.</text>
</comment>
<evidence type="ECO:0000256" key="4">
    <source>
        <dbReference type="ARBA" id="ARBA00022679"/>
    </source>
</evidence>
<evidence type="ECO:0000256" key="3">
    <source>
        <dbReference type="ARBA" id="ARBA00022519"/>
    </source>
</evidence>
<sequence length="221" mass="25325">MSLAAKEHFREEWFDPEFWGEQAVLITQGGRGAAWFIHAPCGELVLRHFCRGGLPGRFIRRGYVFTREEAVRSVAEFRLLNHLFKRGLPVPEPLAAGYRLRGRLLYTASIIVRRIPDAKPIAECVSTSSGEIWRAAGKCVRNFHNAGVFHADLNCMNILVADQVYLIDFDRGRIMPEQAGERWKKGNIRRLERSVKKCLGQLDSNMRNQFWQDFMAGYRGA</sequence>
<evidence type="ECO:0000256" key="8">
    <source>
        <dbReference type="ARBA" id="ARBA00023136"/>
    </source>
</evidence>
<dbReference type="RefSeq" id="WP_216007910.1">
    <property type="nucleotide sequence ID" value="NZ_JAHKPV010000015.1"/>
</dbReference>
<evidence type="ECO:0000313" key="11">
    <source>
        <dbReference type="Proteomes" id="UP000753376"/>
    </source>
</evidence>
<dbReference type="EMBL" id="JAHKPV010000015">
    <property type="protein sequence ID" value="MBU2874055.1"/>
    <property type="molecule type" value="Genomic_DNA"/>
</dbReference>
<protein>
    <recommendedName>
        <fullName evidence="9">3-deoxy-D-manno-octulosonic acid kinase</fullName>
        <shortName evidence="9">Kdo kinase</shortName>
        <ecNumber evidence="9">2.7.1.166</ecNumber>
    </recommendedName>
</protein>
<keyword evidence="4 9" id="KW-0808">Transferase</keyword>
<organism evidence="10 11">
    <name type="scientific">Marinobacter salexigens</name>
    <dbReference type="NCBI Taxonomy" id="1925763"/>
    <lineage>
        <taxon>Bacteria</taxon>
        <taxon>Pseudomonadati</taxon>
        <taxon>Pseudomonadota</taxon>
        <taxon>Gammaproteobacteria</taxon>
        <taxon>Pseudomonadales</taxon>
        <taxon>Marinobacteraceae</taxon>
        <taxon>Marinobacter</taxon>
    </lineage>
</organism>
<evidence type="ECO:0000313" key="10">
    <source>
        <dbReference type="EMBL" id="MBU2874055.1"/>
    </source>
</evidence>
<keyword evidence="9" id="KW-0448">Lipopolysaccharide biosynthesis</keyword>
<dbReference type="GO" id="GO:0016301">
    <property type="term" value="F:kinase activity"/>
    <property type="evidence" value="ECO:0007669"/>
    <property type="project" value="UniProtKB-KW"/>
</dbReference>
<accession>A0ABS6A948</accession>
<evidence type="ECO:0000256" key="6">
    <source>
        <dbReference type="ARBA" id="ARBA00022777"/>
    </source>
</evidence>
<keyword evidence="6 9" id="KW-0418">Kinase</keyword>
<dbReference type="HAMAP" id="MF_00521">
    <property type="entry name" value="KDO_kinase"/>
    <property type="match status" value="1"/>
</dbReference>
<name>A0ABS6A948_9GAMM</name>
<dbReference type="Proteomes" id="UP000753376">
    <property type="component" value="Unassembled WGS sequence"/>
</dbReference>
<proteinExistence type="inferred from homology"/>
<dbReference type="InterPro" id="IPR022826">
    <property type="entry name" value="KDO_kinase"/>
</dbReference>
<keyword evidence="3 9" id="KW-0997">Cell inner membrane</keyword>
<comment type="catalytic activity">
    <reaction evidence="9">
        <text>an alpha-Kdo-(2-&gt;6)-lipid IVA + ATP = a 4-O-phospho-alpha-Kdo-(2-&gt;6)-lipid IVA + ADP + H(+)</text>
        <dbReference type="Rhea" id="RHEA:74271"/>
        <dbReference type="ChEBI" id="CHEBI:15378"/>
        <dbReference type="ChEBI" id="CHEBI:30616"/>
        <dbReference type="ChEBI" id="CHEBI:176428"/>
        <dbReference type="ChEBI" id="CHEBI:193140"/>
        <dbReference type="ChEBI" id="CHEBI:456216"/>
        <dbReference type="EC" id="2.7.1.166"/>
    </reaction>
</comment>
<evidence type="ECO:0000256" key="7">
    <source>
        <dbReference type="ARBA" id="ARBA00022840"/>
    </source>
</evidence>
<comment type="similarity">
    <text evidence="9">Belongs to the protein kinase superfamily. KdkA/RfaP family.</text>
</comment>
<evidence type="ECO:0000256" key="9">
    <source>
        <dbReference type="HAMAP-Rule" id="MF_00521"/>
    </source>
</evidence>
<keyword evidence="8 9" id="KW-0472">Membrane</keyword>
<evidence type="ECO:0000256" key="5">
    <source>
        <dbReference type="ARBA" id="ARBA00022741"/>
    </source>
</evidence>
<dbReference type="Pfam" id="PF06293">
    <property type="entry name" value="Kdo"/>
    <property type="match status" value="1"/>
</dbReference>
<evidence type="ECO:0000256" key="1">
    <source>
        <dbReference type="ARBA" id="ARBA00004413"/>
    </source>
</evidence>
<keyword evidence="5 9" id="KW-0547">Nucleotide-binding</keyword>
<keyword evidence="11" id="KW-1185">Reference proteome</keyword>
<feature type="active site" evidence="9">
    <location>
        <position position="152"/>
    </location>
</feature>